<name>A0A1C4Y7H0_9ACTN</name>
<evidence type="ECO:0000256" key="1">
    <source>
        <dbReference type="ARBA" id="ARBA00001946"/>
    </source>
</evidence>
<dbReference type="InterPro" id="IPR015813">
    <property type="entry name" value="Pyrv/PenolPyrv_kinase-like_dom"/>
</dbReference>
<organism evidence="4 5">
    <name type="scientific">Micromonospora carbonacea</name>
    <dbReference type="NCBI Taxonomy" id="47853"/>
    <lineage>
        <taxon>Bacteria</taxon>
        <taxon>Bacillati</taxon>
        <taxon>Actinomycetota</taxon>
        <taxon>Actinomycetes</taxon>
        <taxon>Micromonosporales</taxon>
        <taxon>Micromonosporaceae</taxon>
        <taxon>Micromonospora</taxon>
    </lineage>
</organism>
<evidence type="ECO:0000313" key="5">
    <source>
        <dbReference type="Proteomes" id="UP000183585"/>
    </source>
</evidence>
<dbReference type="Gene3D" id="3.20.20.60">
    <property type="entry name" value="Phosphoenolpyruvate-binding domains"/>
    <property type="match status" value="1"/>
</dbReference>
<evidence type="ECO:0000256" key="2">
    <source>
        <dbReference type="ARBA" id="ARBA00022723"/>
    </source>
</evidence>
<accession>A0A1C4Y7H0</accession>
<dbReference type="SUPFAM" id="SSF51621">
    <property type="entry name" value="Phosphoenolpyruvate/pyruvate domain"/>
    <property type="match status" value="1"/>
</dbReference>
<keyword evidence="4" id="KW-0456">Lyase</keyword>
<keyword evidence="3" id="KW-0460">Magnesium</keyword>
<proteinExistence type="predicted"/>
<keyword evidence="5" id="KW-1185">Reference proteome</keyword>
<dbReference type="GO" id="GO:0016829">
    <property type="term" value="F:lyase activity"/>
    <property type="evidence" value="ECO:0007669"/>
    <property type="project" value="UniProtKB-KW"/>
</dbReference>
<protein>
    <submittedName>
        <fullName evidence="4">Citrate lyase beta subunit</fullName>
    </submittedName>
</protein>
<comment type="cofactor">
    <cofactor evidence="1">
        <name>Mg(2+)</name>
        <dbReference type="ChEBI" id="CHEBI:18420"/>
    </cofactor>
</comment>
<dbReference type="Pfam" id="PF22484">
    <property type="entry name" value="DUF6986"/>
    <property type="match status" value="1"/>
</dbReference>
<keyword evidence="2" id="KW-0479">Metal-binding</keyword>
<reference evidence="5" key="1">
    <citation type="submission" date="2016-06" db="EMBL/GenBank/DDBJ databases">
        <authorList>
            <person name="Varghese N."/>
            <person name="Submissions Spin"/>
        </authorList>
    </citation>
    <scope>NUCLEOTIDE SEQUENCE [LARGE SCALE GENOMIC DNA]</scope>
    <source>
        <strain evidence="5">DSM 43168</strain>
    </source>
</reference>
<dbReference type="STRING" id="47853.TK50_00300"/>
<gene>
    <name evidence="4" type="ORF">GA0070563_105422</name>
</gene>
<dbReference type="Proteomes" id="UP000183585">
    <property type="component" value="Unassembled WGS sequence"/>
</dbReference>
<dbReference type="PANTHER" id="PTHR32308:SF10">
    <property type="entry name" value="CITRATE LYASE SUBUNIT BETA"/>
    <property type="match status" value="1"/>
</dbReference>
<dbReference type="EMBL" id="FMCT01000005">
    <property type="protein sequence ID" value="SCF16652.1"/>
    <property type="molecule type" value="Genomic_DNA"/>
</dbReference>
<dbReference type="GO" id="GO:0000287">
    <property type="term" value="F:magnesium ion binding"/>
    <property type="evidence" value="ECO:0007669"/>
    <property type="project" value="TreeGrafter"/>
</dbReference>
<dbReference type="InterPro" id="IPR040442">
    <property type="entry name" value="Pyrv_kinase-like_dom_sf"/>
</dbReference>
<dbReference type="RefSeq" id="WP_176734856.1">
    <property type="nucleotide sequence ID" value="NZ_FMCT01000005.1"/>
</dbReference>
<dbReference type="GO" id="GO:0006107">
    <property type="term" value="P:oxaloacetate metabolic process"/>
    <property type="evidence" value="ECO:0007669"/>
    <property type="project" value="TreeGrafter"/>
</dbReference>
<dbReference type="PANTHER" id="PTHR32308">
    <property type="entry name" value="LYASE BETA SUBUNIT, PUTATIVE (AFU_ORTHOLOGUE AFUA_4G13030)-RELATED"/>
    <property type="match status" value="1"/>
</dbReference>
<evidence type="ECO:0000256" key="3">
    <source>
        <dbReference type="ARBA" id="ARBA00022842"/>
    </source>
</evidence>
<sequence>MLDPAVLHRLDALLAADDQQRAVRYPGLPPAGQPVHTVYVPADRHGPHTVDEWRAAALAALDRHGPLPGVADALAARVRAKLAAEPVEDLRIDFEDGYGVRGDAEEDAAVRAAAAALARGPGTRHVGLRIKSLEPATRRRAVRTLDLFLDALLRHRPLPDGFRVTLPKVTSLPQVEAMVQLCAELEAAHGLSRLRFEIQVETPQAVLGADGTATVARMVHAAAGRCVGLHYGTYDYSAALGVAAGQQSLEHPVADHAKAVLQVAAAGTGVAVSDGSTNVLPTGDRAAVHAGWALHLRLVRRSLERGLYQGWDLHPGQLPTRFAATFAFYRDGLPAAAARLRAYLDRVDGGILDEPATARALAGFLLRGLDCGALDDAEVSGLAGVARSHLHEIAGGRPMSLG</sequence>
<dbReference type="AlphaFoldDB" id="A0A1C4Y7H0"/>
<evidence type="ECO:0000313" key="4">
    <source>
        <dbReference type="EMBL" id="SCF16652.1"/>
    </source>
</evidence>
<dbReference type="InterPro" id="IPR054255">
    <property type="entry name" value="DUF6986"/>
</dbReference>